<keyword evidence="4" id="KW-1185">Reference proteome</keyword>
<dbReference type="InterPro" id="IPR023210">
    <property type="entry name" value="NADP_OxRdtase_dom"/>
</dbReference>
<gene>
    <name evidence="3" type="ORF">POSPLADRAFT_1156268</name>
</gene>
<dbReference type="OrthoDB" id="48988at2759"/>
<dbReference type="STRING" id="670580.A0A1X6MMJ1"/>
<dbReference type="PANTHER" id="PTHR43625:SF40">
    <property type="entry name" value="ALDO-KETO REDUCTASE YAKC [NADP(+)]"/>
    <property type="match status" value="1"/>
</dbReference>
<proteinExistence type="predicted"/>
<dbReference type="GO" id="GO:0005737">
    <property type="term" value="C:cytoplasm"/>
    <property type="evidence" value="ECO:0007669"/>
    <property type="project" value="TreeGrafter"/>
</dbReference>
<accession>A0A1X6MMJ1</accession>
<evidence type="ECO:0000256" key="1">
    <source>
        <dbReference type="ARBA" id="ARBA00023002"/>
    </source>
</evidence>
<dbReference type="GO" id="GO:0016491">
    <property type="term" value="F:oxidoreductase activity"/>
    <property type="evidence" value="ECO:0007669"/>
    <property type="project" value="UniProtKB-KW"/>
</dbReference>
<name>A0A1X6MMJ1_9APHY</name>
<dbReference type="InterPro" id="IPR036812">
    <property type="entry name" value="NAD(P)_OxRdtase_dom_sf"/>
</dbReference>
<evidence type="ECO:0000313" key="4">
    <source>
        <dbReference type="Proteomes" id="UP000194127"/>
    </source>
</evidence>
<protein>
    <recommendedName>
        <fullName evidence="2">NADP-dependent oxidoreductase domain-containing protein</fullName>
    </recommendedName>
</protein>
<dbReference type="PANTHER" id="PTHR43625">
    <property type="entry name" value="AFLATOXIN B1 ALDEHYDE REDUCTASE"/>
    <property type="match status" value="1"/>
</dbReference>
<dbReference type="GeneID" id="36332001"/>
<keyword evidence="1" id="KW-0560">Oxidoreductase</keyword>
<dbReference type="EMBL" id="KZ110607">
    <property type="protein sequence ID" value="OSX57580.1"/>
    <property type="molecule type" value="Genomic_DNA"/>
</dbReference>
<dbReference type="SUPFAM" id="SSF51430">
    <property type="entry name" value="NAD(P)-linked oxidoreductase"/>
    <property type="match status" value="1"/>
</dbReference>
<dbReference type="Proteomes" id="UP000194127">
    <property type="component" value="Unassembled WGS sequence"/>
</dbReference>
<dbReference type="Pfam" id="PF00248">
    <property type="entry name" value="Aldo_ket_red"/>
    <property type="match status" value="1"/>
</dbReference>
<feature type="domain" description="NADP-dependent oxidoreductase" evidence="2">
    <location>
        <begin position="23"/>
        <end position="325"/>
    </location>
</feature>
<dbReference type="AlphaFoldDB" id="A0A1X6MMJ1"/>
<evidence type="ECO:0000259" key="2">
    <source>
        <dbReference type="Pfam" id="PF00248"/>
    </source>
</evidence>
<dbReference type="InterPro" id="IPR050791">
    <property type="entry name" value="Aldo-Keto_reductase"/>
</dbReference>
<sequence>MPMPSSTYPTRQLGRSGPHVSVIGFGAMGLGAFYGKRADEKQAFDTLSYAADRGVTFWDTADIYGNSEETLGKWFAQTGRRSEIFLATKFGSRDLTPGAANPDVPNSKPSYIKRQIENSLKALQTDWIDLYYQHRVDPEVPVEVVMETLRPYLDSGKIKYIGLSECSAEVLRRAKSVPGVGEKLIACQMEYSPFEVEIEKDGFLSTARELGVSVVAYSPLGRDRKLTIRRFKSAKDFGPDDIRSWFPRYQGENFAKNLELADKFAAVGKKVGATPGQVALAWILAENPDFVPIPGTKTIPRLEENAKAAEVKLSAEDVKEVREAVDAADVVGPRYPAKFMEMLAKPNLPLDQWKGEQ</sequence>
<dbReference type="Gene3D" id="3.20.20.100">
    <property type="entry name" value="NADP-dependent oxidoreductase domain"/>
    <property type="match status" value="1"/>
</dbReference>
<dbReference type="RefSeq" id="XP_024334374.1">
    <property type="nucleotide sequence ID" value="XM_024487052.1"/>
</dbReference>
<reference evidence="3 4" key="1">
    <citation type="submission" date="2017-04" db="EMBL/GenBank/DDBJ databases">
        <title>Genome Sequence of the Model Brown-Rot Fungus Postia placenta SB12.</title>
        <authorList>
            <consortium name="DOE Joint Genome Institute"/>
            <person name="Gaskell J."/>
            <person name="Kersten P."/>
            <person name="Larrondo L.F."/>
            <person name="Canessa P."/>
            <person name="Martinez D."/>
            <person name="Hibbett D."/>
            <person name="Schmoll M."/>
            <person name="Kubicek C.P."/>
            <person name="Martinez A.T."/>
            <person name="Yadav J."/>
            <person name="Master E."/>
            <person name="Magnuson J.K."/>
            <person name="James T."/>
            <person name="Yaver D."/>
            <person name="Berka R."/>
            <person name="Labutti K."/>
            <person name="Lipzen A."/>
            <person name="Aerts A."/>
            <person name="Barry K."/>
            <person name="Henrissat B."/>
            <person name="Blanchette R."/>
            <person name="Grigoriev I."/>
            <person name="Cullen D."/>
        </authorList>
    </citation>
    <scope>NUCLEOTIDE SEQUENCE [LARGE SCALE GENOMIC DNA]</scope>
    <source>
        <strain evidence="3 4">MAD-698-R-SB12</strain>
    </source>
</reference>
<organism evidence="3 4">
    <name type="scientific">Postia placenta MAD-698-R-SB12</name>
    <dbReference type="NCBI Taxonomy" id="670580"/>
    <lineage>
        <taxon>Eukaryota</taxon>
        <taxon>Fungi</taxon>
        <taxon>Dikarya</taxon>
        <taxon>Basidiomycota</taxon>
        <taxon>Agaricomycotina</taxon>
        <taxon>Agaricomycetes</taxon>
        <taxon>Polyporales</taxon>
        <taxon>Adustoporiaceae</taxon>
        <taxon>Rhodonia</taxon>
    </lineage>
</organism>
<evidence type="ECO:0000313" key="3">
    <source>
        <dbReference type="EMBL" id="OSX57580.1"/>
    </source>
</evidence>